<keyword evidence="3" id="KW-1185">Reference proteome</keyword>
<evidence type="ECO:0000313" key="2">
    <source>
        <dbReference type="EMBL" id="KAH3854344.1"/>
    </source>
</evidence>
<comment type="caution">
    <text evidence="2">The sequence shown here is derived from an EMBL/GenBank/DDBJ whole genome shotgun (WGS) entry which is preliminary data.</text>
</comment>
<proteinExistence type="predicted"/>
<feature type="signal peptide" evidence="1">
    <location>
        <begin position="1"/>
        <end position="21"/>
    </location>
</feature>
<evidence type="ECO:0000256" key="1">
    <source>
        <dbReference type="SAM" id="SignalP"/>
    </source>
</evidence>
<dbReference type="EMBL" id="JAIWYP010000003">
    <property type="protein sequence ID" value="KAH3854344.1"/>
    <property type="molecule type" value="Genomic_DNA"/>
</dbReference>
<organism evidence="2 3">
    <name type="scientific">Dreissena polymorpha</name>
    <name type="common">Zebra mussel</name>
    <name type="synonym">Mytilus polymorpha</name>
    <dbReference type="NCBI Taxonomy" id="45954"/>
    <lineage>
        <taxon>Eukaryota</taxon>
        <taxon>Metazoa</taxon>
        <taxon>Spiralia</taxon>
        <taxon>Lophotrochozoa</taxon>
        <taxon>Mollusca</taxon>
        <taxon>Bivalvia</taxon>
        <taxon>Autobranchia</taxon>
        <taxon>Heteroconchia</taxon>
        <taxon>Euheterodonta</taxon>
        <taxon>Imparidentia</taxon>
        <taxon>Neoheterodontei</taxon>
        <taxon>Myida</taxon>
        <taxon>Dreissenoidea</taxon>
        <taxon>Dreissenidae</taxon>
        <taxon>Dreissena</taxon>
    </lineage>
</organism>
<reference evidence="2" key="1">
    <citation type="journal article" date="2019" name="bioRxiv">
        <title>The Genome of the Zebra Mussel, Dreissena polymorpha: A Resource for Invasive Species Research.</title>
        <authorList>
            <person name="McCartney M.A."/>
            <person name="Auch B."/>
            <person name="Kono T."/>
            <person name="Mallez S."/>
            <person name="Zhang Y."/>
            <person name="Obille A."/>
            <person name="Becker A."/>
            <person name="Abrahante J.E."/>
            <person name="Garbe J."/>
            <person name="Badalamenti J.P."/>
            <person name="Herman A."/>
            <person name="Mangelson H."/>
            <person name="Liachko I."/>
            <person name="Sullivan S."/>
            <person name="Sone E.D."/>
            <person name="Koren S."/>
            <person name="Silverstein K.A.T."/>
            <person name="Beckman K.B."/>
            <person name="Gohl D.M."/>
        </authorList>
    </citation>
    <scope>NUCLEOTIDE SEQUENCE</scope>
    <source>
        <strain evidence="2">Duluth1</strain>
        <tissue evidence="2">Whole animal</tissue>
    </source>
</reference>
<keyword evidence="1" id="KW-0732">Signal</keyword>
<reference evidence="2" key="2">
    <citation type="submission" date="2020-11" db="EMBL/GenBank/DDBJ databases">
        <authorList>
            <person name="McCartney M.A."/>
            <person name="Auch B."/>
            <person name="Kono T."/>
            <person name="Mallez S."/>
            <person name="Becker A."/>
            <person name="Gohl D.M."/>
            <person name="Silverstein K.A.T."/>
            <person name="Koren S."/>
            <person name="Bechman K.B."/>
            <person name="Herman A."/>
            <person name="Abrahante J.E."/>
            <person name="Garbe J."/>
        </authorList>
    </citation>
    <scope>NUCLEOTIDE SEQUENCE</scope>
    <source>
        <strain evidence="2">Duluth1</strain>
        <tissue evidence="2">Whole animal</tissue>
    </source>
</reference>
<feature type="chain" id="PRO_5039127389" evidence="1">
    <location>
        <begin position="22"/>
        <end position="54"/>
    </location>
</feature>
<sequence>MPSDRIIGGILFVSVLPACLPSFLPACLPACLPAWPGLAWPECLPALRAIYRAK</sequence>
<dbReference type="Proteomes" id="UP000828390">
    <property type="component" value="Unassembled WGS sequence"/>
</dbReference>
<protein>
    <submittedName>
        <fullName evidence="2">Uncharacterized protein</fullName>
    </submittedName>
</protein>
<gene>
    <name evidence="2" type="ORF">DPMN_096881</name>
</gene>
<name>A0A9D4LAR2_DREPO</name>
<evidence type="ECO:0000313" key="3">
    <source>
        <dbReference type="Proteomes" id="UP000828390"/>
    </source>
</evidence>
<dbReference type="AlphaFoldDB" id="A0A9D4LAR2"/>
<accession>A0A9D4LAR2</accession>